<comment type="cofactor">
    <cofactor evidence="1">
        <name>FAD</name>
        <dbReference type="ChEBI" id="CHEBI:57692"/>
    </cofactor>
</comment>
<dbReference type="Pfam" id="PF01565">
    <property type="entry name" value="FAD_binding_4"/>
    <property type="match status" value="1"/>
</dbReference>
<sequence length="460" mass="48531">MKPVDTTDFTARRRVFRPGEDGYDDEIAGFQTGFAQRPEIVFAAADTDDVVAAVRYAAGAGLPVGVQATGHGLPDASRGGVLITTRRMDSVRIDAAARTARIGAGTRWGQVVAAAAEHGLAPLNGSAPGVGAVSYTLGGGLGILAREFGYTADHVRSLDVVTADGQPRHVTAAGDPELFWGLLGGGANLGVVTALEVGLVPVTRLYGGALTFDGREVDPAAVLRAYTAWTATVPDEVTSSVAALVYPDLPQLPPHLRGRYLIAVRVAFTGTAEEGERLVAPLRAIGPAVSDELRELPYTESHTIHSDPDFPHAYYGDNRMLAELDLPGFERLLALTGPDAGHMHVVQLNHLGGALARPVGNTGTTGNAGNTGNAVPHRDAAWLVRVLSPLQGTDRAALREFYARALEPLEPAALGRSLNFAFAGGDRPEGLYDEQTRKRLAGLKATYDPANLFRRNYPVG</sequence>
<dbReference type="InterPro" id="IPR006093">
    <property type="entry name" value="Oxy_OxRdtase_FAD_BS"/>
</dbReference>
<evidence type="ECO:0000256" key="3">
    <source>
        <dbReference type="ARBA" id="ARBA00022630"/>
    </source>
</evidence>
<reference evidence="7" key="2">
    <citation type="submission" date="2020-09" db="EMBL/GenBank/DDBJ databases">
        <authorList>
            <person name="Sun Q."/>
            <person name="Ohkuma M."/>
        </authorList>
    </citation>
    <scope>NUCLEOTIDE SEQUENCE</scope>
    <source>
        <strain evidence="7">JCM 4784</strain>
    </source>
</reference>
<dbReference type="InterPro" id="IPR016167">
    <property type="entry name" value="FAD-bd_PCMH_sub1"/>
</dbReference>
<evidence type="ECO:0000313" key="8">
    <source>
        <dbReference type="Proteomes" id="UP000608024"/>
    </source>
</evidence>
<organism evidence="7 8">
    <name type="scientific">Streptomyces longispororuber</name>
    <dbReference type="NCBI Taxonomy" id="68230"/>
    <lineage>
        <taxon>Bacteria</taxon>
        <taxon>Bacillati</taxon>
        <taxon>Actinomycetota</taxon>
        <taxon>Actinomycetes</taxon>
        <taxon>Kitasatosporales</taxon>
        <taxon>Streptomycetaceae</taxon>
        <taxon>Streptomyces</taxon>
    </lineage>
</organism>
<keyword evidence="3" id="KW-0285">Flavoprotein</keyword>
<accession>A0A919A6B9</accession>
<dbReference type="SUPFAM" id="SSF56176">
    <property type="entry name" value="FAD-binding/transporter-associated domain-like"/>
    <property type="match status" value="1"/>
</dbReference>
<name>A0A919A6B9_9ACTN</name>
<dbReference type="Proteomes" id="UP000608024">
    <property type="component" value="Unassembled WGS sequence"/>
</dbReference>
<comment type="caution">
    <text evidence="7">The sequence shown here is derived from an EMBL/GenBank/DDBJ whole genome shotgun (WGS) entry which is preliminary data.</text>
</comment>
<reference evidence="7" key="1">
    <citation type="journal article" date="2014" name="Int. J. Syst. Evol. Microbiol.">
        <title>Complete genome sequence of Corynebacterium casei LMG S-19264T (=DSM 44701T), isolated from a smear-ripened cheese.</title>
        <authorList>
            <consortium name="US DOE Joint Genome Institute (JGI-PGF)"/>
            <person name="Walter F."/>
            <person name="Albersmeier A."/>
            <person name="Kalinowski J."/>
            <person name="Ruckert C."/>
        </authorList>
    </citation>
    <scope>NUCLEOTIDE SEQUENCE</scope>
    <source>
        <strain evidence="7">JCM 4784</strain>
    </source>
</reference>
<dbReference type="InterPro" id="IPR016169">
    <property type="entry name" value="FAD-bd_PCMH_sub2"/>
</dbReference>
<evidence type="ECO:0000259" key="6">
    <source>
        <dbReference type="PROSITE" id="PS51387"/>
    </source>
</evidence>
<dbReference type="Gene3D" id="3.40.462.20">
    <property type="match status" value="1"/>
</dbReference>
<evidence type="ECO:0000256" key="1">
    <source>
        <dbReference type="ARBA" id="ARBA00001974"/>
    </source>
</evidence>
<feature type="domain" description="FAD-binding PCMH-type" evidence="6">
    <location>
        <begin position="34"/>
        <end position="202"/>
    </location>
</feature>
<evidence type="ECO:0000256" key="4">
    <source>
        <dbReference type="ARBA" id="ARBA00022827"/>
    </source>
</evidence>
<dbReference type="AlphaFoldDB" id="A0A919A6B9"/>
<dbReference type="PANTHER" id="PTHR42973:SF39">
    <property type="entry name" value="FAD-BINDING PCMH-TYPE DOMAIN-CONTAINING PROTEIN"/>
    <property type="match status" value="1"/>
</dbReference>
<evidence type="ECO:0000313" key="7">
    <source>
        <dbReference type="EMBL" id="GHE89900.1"/>
    </source>
</evidence>
<evidence type="ECO:0000256" key="2">
    <source>
        <dbReference type="ARBA" id="ARBA00005466"/>
    </source>
</evidence>
<dbReference type="PROSITE" id="PS51387">
    <property type="entry name" value="FAD_PCMH"/>
    <property type="match status" value="1"/>
</dbReference>
<dbReference type="RefSeq" id="WP_373314789.1">
    <property type="nucleotide sequence ID" value="NZ_BNBT01000165.1"/>
</dbReference>
<keyword evidence="4" id="KW-0274">FAD</keyword>
<dbReference type="Gene3D" id="3.30.43.10">
    <property type="entry name" value="Uridine Diphospho-n-acetylenolpyruvylglucosamine Reductase, domain 2"/>
    <property type="match status" value="1"/>
</dbReference>
<dbReference type="InterPro" id="IPR036318">
    <property type="entry name" value="FAD-bd_PCMH-like_sf"/>
</dbReference>
<dbReference type="PROSITE" id="PS00862">
    <property type="entry name" value="OX2_COVAL_FAD"/>
    <property type="match status" value="1"/>
</dbReference>
<evidence type="ECO:0000256" key="5">
    <source>
        <dbReference type="ARBA" id="ARBA00023002"/>
    </source>
</evidence>
<keyword evidence="5" id="KW-0560">Oxidoreductase</keyword>
<dbReference type="InterPro" id="IPR006094">
    <property type="entry name" value="Oxid_FAD_bind_N"/>
</dbReference>
<dbReference type="PANTHER" id="PTHR42973">
    <property type="entry name" value="BINDING OXIDOREDUCTASE, PUTATIVE (AFU_ORTHOLOGUE AFUA_1G17690)-RELATED"/>
    <property type="match status" value="1"/>
</dbReference>
<dbReference type="InterPro" id="IPR016166">
    <property type="entry name" value="FAD-bd_PCMH"/>
</dbReference>
<dbReference type="Gene3D" id="3.30.465.10">
    <property type="match status" value="1"/>
</dbReference>
<dbReference type="GO" id="GO:0016491">
    <property type="term" value="F:oxidoreductase activity"/>
    <property type="evidence" value="ECO:0007669"/>
    <property type="project" value="UniProtKB-KW"/>
</dbReference>
<dbReference type="GO" id="GO:0071949">
    <property type="term" value="F:FAD binding"/>
    <property type="evidence" value="ECO:0007669"/>
    <property type="project" value="InterPro"/>
</dbReference>
<dbReference type="EMBL" id="BNBT01000165">
    <property type="protein sequence ID" value="GHE89900.1"/>
    <property type="molecule type" value="Genomic_DNA"/>
</dbReference>
<gene>
    <name evidence="7" type="ORF">GCM10018785_66130</name>
</gene>
<protein>
    <submittedName>
        <fullName evidence="7">Oxidoreductase</fullName>
    </submittedName>
</protein>
<keyword evidence="8" id="KW-1185">Reference proteome</keyword>
<comment type="similarity">
    <text evidence="2">Belongs to the oxygen-dependent FAD-linked oxidoreductase family.</text>
</comment>
<dbReference type="InterPro" id="IPR050416">
    <property type="entry name" value="FAD-linked_Oxidoreductase"/>
</dbReference>
<proteinExistence type="inferred from homology"/>